<dbReference type="Pfam" id="PF11918">
    <property type="entry name" value="Peptidase_S41_N"/>
    <property type="match status" value="1"/>
</dbReference>
<protein>
    <submittedName>
        <fullName evidence="3">S41 family peptidase</fullName>
    </submittedName>
</protein>
<keyword evidence="4" id="KW-1185">Reference proteome</keyword>
<dbReference type="EMBL" id="JAUFPU010000002">
    <property type="protein sequence ID" value="MDN3575643.1"/>
    <property type="molecule type" value="Genomic_DNA"/>
</dbReference>
<dbReference type="InterPro" id="IPR005151">
    <property type="entry name" value="Tail-specific_protease"/>
</dbReference>
<keyword evidence="1" id="KW-0732">Signal</keyword>
<evidence type="ECO:0000256" key="1">
    <source>
        <dbReference type="SAM" id="SignalP"/>
    </source>
</evidence>
<dbReference type="SUPFAM" id="SSF52096">
    <property type="entry name" value="ClpP/crotonase"/>
    <property type="match status" value="1"/>
</dbReference>
<dbReference type="Gene3D" id="3.30.750.44">
    <property type="match status" value="1"/>
</dbReference>
<evidence type="ECO:0000313" key="4">
    <source>
        <dbReference type="Proteomes" id="UP001180081"/>
    </source>
</evidence>
<reference evidence="3" key="2">
    <citation type="submission" date="2023-06" db="EMBL/GenBank/DDBJ databases">
        <authorList>
            <person name="Lucena T."/>
            <person name="Sun Q."/>
        </authorList>
    </citation>
    <scope>NUCLEOTIDE SEQUENCE</scope>
    <source>
        <strain evidence="3">CECT 7703</strain>
    </source>
</reference>
<dbReference type="PANTHER" id="PTHR11261:SF3">
    <property type="entry name" value="RETINOL-BINDING PROTEIN 3"/>
    <property type="match status" value="1"/>
</dbReference>
<accession>A0ABT8B0L3</accession>
<organism evidence="3 4">
    <name type="scientific">Chitinimonas viridis</name>
    <dbReference type="NCBI Taxonomy" id="664880"/>
    <lineage>
        <taxon>Bacteria</taxon>
        <taxon>Pseudomonadati</taxon>
        <taxon>Pseudomonadota</taxon>
        <taxon>Betaproteobacteria</taxon>
        <taxon>Neisseriales</taxon>
        <taxon>Chitinibacteraceae</taxon>
        <taxon>Chitinimonas</taxon>
    </lineage>
</organism>
<evidence type="ECO:0000259" key="2">
    <source>
        <dbReference type="SMART" id="SM00245"/>
    </source>
</evidence>
<feature type="signal peptide" evidence="1">
    <location>
        <begin position="1"/>
        <end position="24"/>
    </location>
</feature>
<evidence type="ECO:0000313" key="3">
    <source>
        <dbReference type="EMBL" id="MDN3575643.1"/>
    </source>
</evidence>
<dbReference type="SMART" id="SM00245">
    <property type="entry name" value="TSPc"/>
    <property type="match status" value="1"/>
</dbReference>
<sequence length="353" mass="38685">MQRSQRTLFAGLLATGLLSADLQAAQPDMTIDAKVRQEVISNTIKYLGDNYVFPDMANKLVQDLKARQQRGEYDKLTSATEFAKQLTADMQALSRDKHLNARYRHEPIADDRTTASESAEELARYARQARALNYGFSKIERLPGNVGYLKLDGFEDPSVGGATATAAMNLLANSEALIVDLRENGGGSPEMVQWITSYLFGTTPVHLNDLYYRPQNETTQYWTHAHVPGARMADTPVYVLTAKRTFSAAEEFSYNLKNLKRATLVGETTGGGAHPGDRYRAHAHFSVFVPTGRAINPISKTNWEGTGVVPDVAVPAAEALATAHKLALEKLAKDGRDEPARKMAAMALSKPAN</sequence>
<gene>
    <name evidence="3" type="ORF">QWZ03_02515</name>
</gene>
<dbReference type="CDD" id="cd07563">
    <property type="entry name" value="Peptidase_S41_IRBP"/>
    <property type="match status" value="1"/>
</dbReference>
<comment type="caution">
    <text evidence="3">The sequence shown here is derived from an EMBL/GenBank/DDBJ whole genome shotgun (WGS) entry which is preliminary data.</text>
</comment>
<dbReference type="PANTHER" id="PTHR11261">
    <property type="entry name" value="INTERPHOTORECEPTOR RETINOID-BINDING PROTEIN"/>
    <property type="match status" value="1"/>
</dbReference>
<proteinExistence type="predicted"/>
<dbReference type="RefSeq" id="WP_290331283.1">
    <property type="nucleotide sequence ID" value="NZ_JAUFPU010000002.1"/>
</dbReference>
<dbReference type="InterPro" id="IPR029045">
    <property type="entry name" value="ClpP/crotonase-like_dom_sf"/>
</dbReference>
<name>A0ABT8B0L3_9NEIS</name>
<dbReference type="Pfam" id="PF03572">
    <property type="entry name" value="Peptidase_S41"/>
    <property type="match status" value="1"/>
</dbReference>
<dbReference type="Gene3D" id="3.90.226.10">
    <property type="entry name" value="2-enoyl-CoA Hydratase, Chain A, domain 1"/>
    <property type="match status" value="1"/>
</dbReference>
<feature type="domain" description="Tail specific protease" evidence="2">
    <location>
        <begin position="118"/>
        <end position="315"/>
    </location>
</feature>
<reference evidence="3" key="1">
    <citation type="journal article" date="2014" name="Int. J. Syst. Evol. Microbiol.">
        <title>Complete genome of a new Firmicutes species belonging to the dominant human colonic microbiota ('Ruminococcus bicirculans') reveals two chromosomes and a selective capacity to utilize plant glucans.</title>
        <authorList>
            <consortium name="NISC Comparative Sequencing Program"/>
            <person name="Wegmann U."/>
            <person name="Louis P."/>
            <person name="Goesmann A."/>
            <person name="Henrissat B."/>
            <person name="Duncan S.H."/>
            <person name="Flint H.J."/>
        </authorList>
    </citation>
    <scope>NUCLEOTIDE SEQUENCE</scope>
    <source>
        <strain evidence="3">CECT 7703</strain>
    </source>
</reference>
<dbReference type="Proteomes" id="UP001180081">
    <property type="component" value="Unassembled WGS sequence"/>
</dbReference>
<feature type="chain" id="PRO_5046514018" evidence="1">
    <location>
        <begin position="25"/>
        <end position="353"/>
    </location>
</feature>